<keyword evidence="3" id="KW-1185">Reference proteome</keyword>
<feature type="region of interest" description="Disordered" evidence="1">
    <location>
        <begin position="55"/>
        <end position="75"/>
    </location>
</feature>
<evidence type="ECO:0000313" key="3">
    <source>
        <dbReference type="Proteomes" id="UP000515908"/>
    </source>
</evidence>
<evidence type="ECO:0000313" key="2">
    <source>
        <dbReference type="EMBL" id="CAD2219574.1"/>
    </source>
</evidence>
<proteinExistence type="predicted"/>
<sequence>MDRGATPPHNAKVLRTLQITRLKDTVHDMSEVVGNYFAVVQKHYLARQLEIDSKKEKNASDNSANTNANNTSGENARLETSFSMRSLHDLITNYYVPNEAYNAFFFFKPIRQIVADQGHVLLTSYAGANKGPLIHKTIFHIKKENIMSSKGHKSVYLNSNLSSSSSAGRRNNKLYVRQMVGVVSPETLTVLMDKYAFGKRRKSVTKESESEVISVGLKMEVEGCPLNCEVKFSTRPVLALLKDYTDTAGNEHTGKDTQEHSRGKENLQNFKLFNSYERIIFENEMVLLQNYKTVFTKLLAAVRGEDMDIKEEDCTIVLPLYFVYIAAHDSAATRLKVVTNLTNFCIDFVTNSNFSSGVNVGNNINRSQRVLYYNTVILQIFIVRGIHSFLWG</sequence>
<dbReference type="EMBL" id="LR877158">
    <property type="protein sequence ID" value="CAD2219574.1"/>
    <property type="molecule type" value="Genomic_DNA"/>
</dbReference>
<reference evidence="2 3" key="1">
    <citation type="submission" date="2020-08" db="EMBL/GenBank/DDBJ databases">
        <authorList>
            <person name="Newling K."/>
            <person name="Davey J."/>
            <person name="Forrester S."/>
        </authorList>
    </citation>
    <scope>NUCLEOTIDE SEQUENCE [LARGE SCALE GENOMIC DNA]</scope>
    <source>
        <strain evidence="3">Crithidia deanei Carvalho (ATCC PRA-265)</strain>
    </source>
</reference>
<gene>
    <name evidence="2" type="ORF">ADEAN_000708300</name>
</gene>
<feature type="compositionally biased region" description="Low complexity" evidence="1">
    <location>
        <begin position="60"/>
        <end position="72"/>
    </location>
</feature>
<dbReference type="VEuPathDB" id="TriTrypDB:ADEAN_000708300"/>
<accession>A0A7G2CKX7</accession>
<dbReference type="AlphaFoldDB" id="A0A7G2CKX7"/>
<protein>
    <submittedName>
        <fullName evidence="2">Uncharacterized protein</fullName>
    </submittedName>
</protein>
<dbReference type="Proteomes" id="UP000515908">
    <property type="component" value="Chromosome 14"/>
</dbReference>
<evidence type="ECO:0000256" key="1">
    <source>
        <dbReference type="SAM" id="MobiDB-lite"/>
    </source>
</evidence>
<organism evidence="2 3">
    <name type="scientific">Angomonas deanei</name>
    <dbReference type="NCBI Taxonomy" id="59799"/>
    <lineage>
        <taxon>Eukaryota</taxon>
        <taxon>Discoba</taxon>
        <taxon>Euglenozoa</taxon>
        <taxon>Kinetoplastea</taxon>
        <taxon>Metakinetoplastina</taxon>
        <taxon>Trypanosomatida</taxon>
        <taxon>Trypanosomatidae</taxon>
        <taxon>Strigomonadinae</taxon>
        <taxon>Angomonas</taxon>
    </lineage>
</organism>
<name>A0A7G2CKX7_9TRYP</name>